<dbReference type="GO" id="GO:0003995">
    <property type="term" value="F:acyl-CoA dehydrogenase activity"/>
    <property type="evidence" value="ECO:0007669"/>
    <property type="project" value="InterPro"/>
</dbReference>
<comment type="cofactor">
    <cofactor evidence="1 6">
        <name>FAD</name>
        <dbReference type="ChEBI" id="CHEBI:57692"/>
    </cofactor>
</comment>
<keyword evidence="5 6" id="KW-0560">Oxidoreductase</keyword>
<evidence type="ECO:0000256" key="6">
    <source>
        <dbReference type="RuleBase" id="RU362125"/>
    </source>
</evidence>
<keyword evidence="11" id="KW-1185">Reference proteome</keyword>
<evidence type="ECO:0000256" key="1">
    <source>
        <dbReference type="ARBA" id="ARBA00001974"/>
    </source>
</evidence>
<dbReference type="SUPFAM" id="SSF47203">
    <property type="entry name" value="Acyl-CoA dehydrogenase C-terminal domain-like"/>
    <property type="match status" value="1"/>
</dbReference>
<dbReference type="RefSeq" id="WP_146957204.1">
    <property type="nucleotide sequence ID" value="NZ_CP042467.1"/>
</dbReference>
<evidence type="ECO:0000259" key="8">
    <source>
        <dbReference type="Pfam" id="PF02770"/>
    </source>
</evidence>
<feature type="domain" description="Acyl-CoA dehydrogenase/oxidase C-terminal" evidence="7">
    <location>
        <begin position="274"/>
        <end position="360"/>
    </location>
</feature>
<protein>
    <submittedName>
        <fullName evidence="10">Acyl-CoA dehydrogenase</fullName>
    </submittedName>
</protein>
<organism evidence="10 11">
    <name type="scientific">Microvenator marinus</name>
    <dbReference type="NCBI Taxonomy" id="2600177"/>
    <lineage>
        <taxon>Bacteria</taxon>
        <taxon>Deltaproteobacteria</taxon>
        <taxon>Bradymonadales</taxon>
        <taxon>Microvenatoraceae</taxon>
        <taxon>Microvenator</taxon>
    </lineage>
</organism>
<evidence type="ECO:0000256" key="5">
    <source>
        <dbReference type="ARBA" id="ARBA00023002"/>
    </source>
</evidence>
<name>A0A5B8XLW3_9DELT</name>
<feature type="domain" description="Acyl-CoA oxidase/dehydrogenase middle" evidence="8">
    <location>
        <begin position="122"/>
        <end position="216"/>
    </location>
</feature>
<comment type="similarity">
    <text evidence="2 6">Belongs to the acyl-CoA dehydrogenase family.</text>
</comment>
<dbReference type="FunFam" id="2.40.110.10:FF:000001">
    <property type="entry name" value="Acyl-CoA dehydrogenase, mitochondrial"/>
    <property type="match status" value="1"/>
</dbReference>
<evidence type="ECO:0000313" key="10">
    <source>
        <dbReference type="EMBL" id="QED26077.1"/>
    </source>
</evidence>
<evidence type="ECO:0000313" key="11">
    <source>
        <dbReference type="Proteomes" id="UP000321595"/>
    </source>
</evidence>
<dbReference type="PANTHER" id="PTHR43884:SF12">
    <property type="entry name" value="ISOVALERYL-COA DEHYDROGENASE, MITOCHONDRIAL-RELATED"/>
    <property type="match status" value="1"/>
</dbReference>
<dbReference type="InterPro" id="IPR046373">
    <property type="entry name" value="Acyl-CoA_Oxase/DH_mid-dom_sf"/>
</dbReference>
<reference evidence="10 11" key="1">
    <citation type="submission" date="2019-08" db="EMBL/GenBank/DDBJ databases">
        <authorList>
            <person name="Liang Q."/>
        </authorList>
    </citation>
    <scope>NUCLEOTIDE SEQUENCE [LARGE SCALE GENOMIC DNA]</scope>
    <source>
        <strain evidence="10 11">V1718</strain>
    </source>
</reference>
<dbReference type="Proteomes" id="UP000321595">
    <property type="component" value="Chromosome"/>
</dbReference>
<dbReference type="Pfam" id="PF02770">
    <property type="entry name" value="Acyl-CoA_dh_M"/>
    <property type="match status" value="1"/>
</dbReference>
<evidence type="ECO:0000256" key="4">
    <source>
        <dbReference type="ARBA" id="ARBA00022827"/>
    </source>
</evidence>
<dbReference type="InterPro" id="IPR006089">
    <property type="entry name" value="Acyl-CoA_DH_CS"/>
</dbReference>
<dbReference type="InterPro" id="IPR006091">
    <property type="entry name" value="Acyl-CoA_Oxase/DH_mid-dom"/>
</dbReference>
<dbReference type="EMBL" id="CP042467">
    <property type="protein sequence ID" value="QED26077.1"/>
    <property type="molecule type" value="Genomic_DNA"/>
</dbReference>
<dbReference type="InterPro" id="IPR009075">
    <property type="entry name" value="AcylCo_DH/oxidase_C"/>
</dbReference>
<dbReference type="Gene3D" id="1.20.140.10">
    <property type="entry name" value="Butyryl-CoA Dehydrogenase, subunit A, domain 3"/>
    <property type="match status" value="2"/>
</dbReference>
<evidence type="ECO:0000259" key="7">
    <source>
        <dbReference type="Pfam" id="PF00441"/>
    </source>
</evidence>
<dbReference type="Gene3D" id="1.10.540.10">
    <property type="entry name" value="Acyl-CoA dehydrogenase/oxidase, N-terminal domain"/>
    <property type="match status" value="1"/>
</dbReference>
<keyword evidence="4 6" id="KW-0274">FAD</keyword>
<sequence length="365" mass="38799">MMNIVPNSEHKAIGELARGLAGQDLRKNWARWEETHEFPVETLKKLASHGLMGVNVSKEFGGLEAGVVAYSNAVQAIAWGDPAIAVTMCVNNMVAEVLQEFGDERQKAFIPKLLSGQTPAGSFCLSEAGSGSDAAGMQANARRTDSGYVLNGSKAWITSGEFAGAYLVWAQVENGGKSSISVFFVEEGTPGVSFGAPEEKMGQHASNTVVVNFDDVEVPADALVMDVGQGFKVAMMALDGGRIGIASQALGICDALLEEAGRIGWAASSYWSGRVEAARALVWRAAKLKEEKAPFTYEASVAKLYASECASALGDTILAEAGIEAALNSNFLQKLVRDARVTRIYEGTSEVQKIVIARELGRRLG</sequence>
<dbReference type="GO" id="GO:0050660">
    <property type="term" value="F:flavin adenine dinucleotide binding"/>
    <property type="evidence" value="ECO:0007669"/>
    <property type="project" value="InterPro"/>
</dbReference>
<evidence type="ECO:0000256" key="2">
    <source>
        <dbReference type="ARBA" id="ARBA00009347"/>
    </source>
</evidence>
<dbReference type="OrthoDB" id="9765339at2"/>
<dbReference type="KEGG" id="bbae:FRD01_02130"/>
<accession>A0A5B8XLW3</accession>
<dbReference type="InterPro" id="IPR037069">
    <property type="entry name" value="AcylCoA_DH/ox_N_sf"/>
</dbReference>
<dbReference type="SUPFAM" id="SSF56645">
    <property type="entry name" value="Acyl-CoA dehydrogenase NM domain-like"/>
    <property type="match status" value="1"/>
</dbReference>
<evidence type="ECO:0000256" key="3">
    <source>
        <dbReference type="ARBA" id="ARBA00022630"/>
    </source>
</evidence>
<dbReference type="PROSITE" id="PS00072">
    <property type="entry name" value="ACYL_COA_DH_1"/>
    <property type="match status" value="1"/>
</dbReference>
<dbReference type="PANTHER" id="PTHR43884">
    <property type="entry name" value="ACYL-COA DEHYDROGENASE"/>
    <property type="match status" value="1"/>
</dbReference>
<dbReference type="InterPro" id="IPR009100">
    <property type="entry name" value="AcylCoA_DH/oxidase_NM_dom_sf"/>
</dbReference>
<dbReference type="InterPro" id="IPR013786">
    <property type="entry name" value="AcylCoA_DH/ox_N"/>
</dbReference>
<dbReference type="Gene3D" id="2.40.110.10">
    <property type="entry name" value="Butyryl-CoA Dehydrogenase, subunit A, domain 2"/>
    <property type="match status" value="1"/>
</dbReference>
<gene>
    <name evidence="10" type="ORF">FRD01_02130</name>
</gene>
<keyword evidence="3 6" id="KW-0285">Flavoprotein</keyword>
<evidence type="ECO:0000259" key="9">
    <source>
        <dbReference type="Pfam" id="PF02771"/>
    </source>
</evidence>
<dbReference type="Pfam" id="PF00441">
    <property type="entry name" value="Acyl-CoA_dh_1"/>
    <property type="match status" value="1"/>
</dbReference>
<dbReference type="AlphaFoldDB" id="A0A5B8XLW3"/>
<proteinExistence type="inferred from homology"/>
<dbReference type="InterPro" id="IPR036250">
    <property type="entry name" value="AcylCo_DH-like_C"/>
</dbReference>
<feature type="domain" description="Acyl-CoA dehydrogenase/oxidase N-terminal" evidence="9">
    <location>
        <begin position="8"/>
        <end position="117"/>
    </location>
</feature>
<dbReference type="Pfam" id="PF02771">
    <property type="entry name" value="Acyl-CoA_dh_N"/>
    <property type="match status" value="1"/>
</dbReference>